<comment type="caution">
    <text evidence="2">The sequence shown here is derived from an EMBL/GenBank/DDBJ whole genome shotgun (WGS) entry which is preliminary data.</text>
</comment>
<proteinExistence type="predicted"/>
<keyword evidence="3" id="KW-1185">Reference proteome</keyword>
<reference evidence="2" key="1">
    <citation type="submission" date="2020-11" db="EMBL/GenBank/DDBJ databases">
        <authorList>
            <consortium name="DOE Joint Genome Institute"/>
            <person name="Ahrendt S."/>
            <person name="Riley R."/>
            <person name="Andreopoulos W."/>
            <person name="Labutti K."/>
            <person name="Pangilinan J."/>
            <person name="Ruiz-Duenas F.J."/>
            <person name="Barrasa J.M."/>
            <person name="Sanchez-Garcia M."/>
            <person name="Camarero S."/>
            <person name="Miyauchi S."/>
            <person name="Serrano A."/>
            <person name="Linde D."/>
            <person name="Babiker R."/>
            <person name="Drula E."/>
            <person name="Ayuso-Fernandez I."/>
            <person name="Pacheco R."/>
            <person name="Padilla G."/>
            <person name="Ferreira P."/>
            <person name="Barriuso J."/>
            <person name="Kellner H."/>
            <person name="Castanera R."/>
            <person name="Alfaro M."/>
            <person name="Ramirez L."/>
            <person name="Pisabarro A.G."/>
            <person name="Kuo A."/>
            <person name="Tritt A."/>
            <person name="Lipzen A."/>
            <person name="He G."/>
            <person name="Yan M."/>
            <person name="Ng V."/>
            <person name="Cullen D."/>
            <person name="Martin F."/>
            <person name="Rosso M.-N."/>
            <person name="Henrissat B."/>
            <person name="Hibbett D."/>
            <person name="Martinez A.T."/>
            <person name="Grigoriev I.V."/>
        </authorList>
    </citation>
    <scope>NUCLEOTIDE SEQUENCE</scope>
    <source>
        <strain evidence="2">CBS 247.69</strain>
    </source>
</reference>
<evidence type="ECO:0000313" key="2">
    <source>
        <dbReference type="EMBL" id="KAF9464237.1"/>
    </source>
</evidence>
<protein>
    <submittedName>
        <fullName evidence="2">Uncharacterized protein</fullName>
    </submittedName>
</protein>
<evidence type="ECO:0000313" key="3">
    <source>
        <dbReference type="Proteomes" id="UP000807353"/>
    </source>
</evidence>
<feature type="region of interest" description="Disordered" evidence="1">
    <location>
        <begin position="204"/>
        <end position="232"/>
    </location>
</feature>
<dbReference type="EMBL" id="MU150255">
    <property type="protein sequence ID" value="KAF9464237.1"/>
    <property type="molecule type" value="Genomic_DNA"/>
</dbReference>
<name>A0A9P5Y622_9AGAR</name>
<accession>A0A9P5Y622</accession>
<dbReference type="Proteomes" id="UP000807353">
    <property type="component" value="Unassembled WGS sequence"/>
</dbReference>
<evidence type="ECO:0000256" key="1">
    <source>
        <dbReference type="SAM" id="MobiDB-lite"/>
    </source>
</evidence>
<organism evidence="2 3">
    <name type="scientific">Collybia nuda</name>
    <dbReference type="NCBI Taxonomy" id="64659"/>
    <lineage>
        <taxon>Eukaryota</taxon>
        <taxon>Fungi</taxon>
        <taxon>Dikarya</taxon>
        <taxon>Basidiomycota</taxon>
        <taxon>Agaricomycotina</taxon>
        <taxon>Agaricomycetes</taxon>
        <taxon>Agaricomycetidae</taxon>
        <taxon>Agaricales</taxon>
        <taxon>Tricholomatineae</taxon>
        <taxon>Clitocybaceae</taxon>
        <taxon>Collybia</taxon>
    </lineage>
</organism>
<feature type="compositionally biased region" description="Acidic residues" evidence="1">
    <location>
        <begin position="209"/>
        <end position="224"/>
    </location>
</feature>
<sequence>MAPSKSLLPKGYTFLVPNCMVLDTADALYQDLCKKADNRCPDFFNMYIYNDYFSYGTLDLIDSTLSTVHGKVIKKDWSTAFNLLEAVTLFISASDQWTNCDDGERVKLTNKVYGSLLVTVLRALKKADRLDTTHFPSLEYLLRNAADWGDEMDSMSCPSNYNRICRAIGWRLFNGKLEENQILEKGRFVEWKNKLSQEELEQLKAGGADNDDDGEDEDDEDDVDNSSKKIWYNKGKDEDEDAKYKDLVLSRLWKEYKDHLRGFPNVPLRGPPIWDLTEWSHEEKKPFLFSEMD</sequence>
<dbReference type="AlphaFoldDB" id="A0A9P5Y622"/>
<gene>
    <name evidence="2" type="ORF">BDZ94DRAFT_1256618</name>
</gene>
<dbReference type="OrthoDB" id="10037289at2759"/>